<keyword evidence="4" id="KW-0732">Signal</keyword>
<dbReference type="PRINTS" id="PR00724">
    <property type="entry name" value="CRBOXYPTASEC"/>
</dbReference>
<comment type="similarity">
    <text evidence="1 7">Belongs to the peptidase S10 family.</text>
</comment>
<dbReference type="Gene3D" id="3.40.50.1820">
    <property type="entry name" value="alpha/beta hydrolase"/>
    <property type="match status" value="1"/>
</dbReference>
<dbReference type="GO" id="GO:0006508">
    <property type="term" value="P:proteolysis"/>
    <property type="evidence" value="ECO:0007669"/>
    <property type="project" value="UniProtKB-KW"/>
</dbReference>
<evidence type="ECO:0000256" key="2">
    <source>
        <dbReference type="ARBA" id="ARBA00022645"/>
    </source>
</evidence>
<keyword evidence="3 7" id="KW-0645">Protease</keyword>
<keyword evidence="2 7" id="KW-0121">Carboxypeptidase</keyword>
<proteinExistence type="inferred from homology"/>
<dbReference type="STRING" id="101127.A0A1X2GR95"/>
<evidence type="ECO:0000256" key="7">
    <source>
        <dbReference type="RuleBase" id="RU361156"/>
    </source>
</evidence>
<evidence type="ECO:0000256" key="6">
    <source>
        <dbReference type="ARBA" id="ARBA00023180"/>
    </source>
</evidence>
<dbReference type="AlphaFoldDB" id="A0A1X2GR95"/>
<dbReference type="InterPro" id="IPR001563">
    <property type="entry name" value="Peptidase_S10"/>
</dbReference>
<dbReference type="Pfam" id="PF00450">
    <property type="entry name" value="Peptidase_S10"/>
    <property type="match status" value="1"/>
</dbReference>
<dbReference type="PANTHER" id="PTHR11802:SF113">
    <property type="entry name" value="SERINE CARBOXYPEPTIDASE CTSA-4.1"/>
    <property type="match status" value="1"/>
</dbReference>
<dbReference type="EC" id="3.4.16.-" evidence="7"/>
<sequence>MWVIGQVAVGLTCFVGLLSVLYQAGYHFGYIQTSAVPQWLHYQTRFSSSLPCDQTTQVAGYIDFPDTDDHYFFLYYPAQRNHTKISSTILWLNGGPGCSSVQGAWSGVGPCTLANDTHMMPNRHSWNKHANLLFLDQPIGVGFSHGKARISQSSQAAEHIYSFLQAFFDAFPEALGNHFVIAGESYAGHYLPALSDHILAQNERLRHTNGPGKELPLDGIYLGNGWVNPKVQANSFQPFGCGNQPAPHLPVFDAQQCEKISSRSATCQKLMSLCYAYDSAWACAPAGAFCLLTQLKPIDWVDRNPMDVRGQCLDGEFCFAFERTLTNFARNPHTHYTLGIDHQTDTFSNCRTNIDLQFMMAMDHVKDATASVRHALHNGIHVLAVTGDTDWLCNWMGTEAWLDAMEWNGQSGYRQAKGQDVLNDSKQSVGWAKSFDRLSYVRVAEAGHMAAWDQPALVEHHVSSWLRQIETK</sequence>
<evidence type="ECO:0000256" key="3">
    <source>
        <dbReference type="ARBA" id="ARBA00022670"/>
    </source>
</evidence>
<gene>
    <name evidence="8" type="ORF">DM01DRAFT_1405097</name>
</gene>
<keyword evidence="5 7" id="KW-0378">Hydrolase</keyword>
<dbReference type="InterPro" id="IPR029058">
    <property type="entry name" value="AB_hydrolase_fold"/>
</dbReference>
<dbReference type="OrthoDB" id="443318at2759"/>
<dbReference type="PANTHER" id="PTHR11802">
    <property type="entry name" value="SERINE PROTEASE FAMILY S10 SERINE CARBOXYPEPTIDASE"/>
    <property type="match status" value="1"/>
</dbReference>
<name>A0A1X2GR95_9FUNG</name>
<evidence type="ECO:0000313" key="8">
    <source>
        <dbReference type="EMBL" id="ORX59574.1"/>
    </source>
</evidence>
<reference evidence="8 9" key="1">
    <citation type="submission" date="2016-07" db="EMBL/GenBank/DDBJ databases">
        <title>Pervasive Adenine N6-methylation of Active Genes in Fungi.</title>
        <authorList>
            <consortium name="DOE Joint Genome Institute"/>
            <person name="Mondo S.J."/>
            <person name="Dannebaum R.O."/>
            <person name="Kuo R.C."/>
            <person name="Labutti K."/>
            <person name="Haridas S."/>
            <person name="Kuo A."/>
            <person name="Salamov A."/>
            <person name="Ahrendt S.R."/>
            <person name="Lipzen A."/>
            <person name="Sullivan W."/>
            <person name="Andreopoulos W.B."/>
            <person name="Clum A."/>
            <person name="Lindquist E."/>
            <person name="Daum C."/>
            <person name="Ramamoorthy G.K."/>
            <person name="Gryganskyi A."/>
            <person name="Culley D."/>
            <person name="Magnuson J.K."/>
            <person name="James T.Y."/>
            <person name="O'Malley M.A."/>
            <person name="Stajich J.E."/>
            <person name="Spatafora J.W."/>
            <person name="Visel A."/>
            <person name="Grigoriev I.V."/>
        </authorList>
    </citation>
    <scope>NUCLEOTIDE SEQUENCE [LARGE SCALE GENOMIC DNA]</scope>
    <source>
        <strain evidence="8 9">NRRL 3301</strain>
    </source>
</reference>
<dbReference type="GO" id="GO:0000324">
    <property type="term" value="C:fungal-type vacuole"/>
    <property type="evidence" value="ECO:0007669"/>
    <property type="project" value="TreeGrafter"/>
</dbReference>
<evidence type="ECO:0000256" key="1">
    <source>
        <dbReference type="ARBA" id="ARBA00009431"/>
    </source>
</evidence>
<dbReference type="Gene3D" id="1.10.287.410">
    <property type="match status" value="1"/>
</dbReference>
<comment type="caution">
    <text evidence="8">The sequence shown here is derived from an EMBL/GenBank/DDBJ whole genome shotgun (WGS) entry which is preliminary data.</text>
</comment>
<dbReference type="PROSITE" id="PS00131">
    <property type="entry name" value="CARBOXYPEPT_SER_SER"/>
    <property type="match status" value="1"/>
</dbReference>
<keyword evidence="6" id="KW-0325">Glycoprotein</keyword>
<accession>A0A1X2GR95</accession>
<dbReference type="InterPro" id="IPR018202">
    <property type="entry name" value="Ser_caboxypep_ser_AS"/>
</dbReference>
<dbReference type="GO" id="GO:0004185">
    <property type="term" value="F:serine-type carboxypeptidase activity"/>
    <property type="evidence" value="ECO:0007669"/>
    <property type="project" value="UniProtKB-UniRule"/>
</dbReference>
<evidence type="ECO:0000256" key="5">
    <source>
        <dbReference type="ARBA" id="ARBA00022801"/>
    </source>
</evidence>
<protein>
    <recommendedName>
        <fullName evidence="7">Carboxypeptidase</fullName>
        <ecNumber evidence="7">3.4.16.-</ecNumber>
    </recommendedName>
</protein>
<evidence type="ECO:0000313" key="9">
    <source>
        <dbReference type="Proteomes" id="UP000242146"/>
    </source>
</evidence>
<dbReference type="SUPFAM" id="SSF53474">
    <property type="entry name" value="alpha/beta-Hydrolases"/>
    <property type="match status" value="1"/>
</dbReference>
<dbReference type="EMBL" id="MCGT01000005">
    <property type="protein sequence ID" value="ORX59574.1"/>
    <property type="molecule type" value="Genomic_DNA"/>
</dbReference>
<evidence type="ECO:0000256" key="4">
    <source>
        <dbReference type="ARBA" id="ARBA00022729"/>
    </source>
</evidence>
<keyword evidence="9" id="KW-1185">Reference proteome</keyword>
<organism evidence="8 9">
    <name type="scientific">Hesseltinella vesiculosa</name>
    <dbReference type="NCBI Taxonomy" id="101127"/>
    <lineage>
        <taxon>Eukaryota</taxon>
        <taxon>Fungi</taxon>
        <taxon>Fungi incertae sedis</taxon>
        <taxon>Mucoromycota</taxon>
        <taxon>Mucoromycotina</taxon>
        <taxon>Mucoromycetes</taxon>
        <taxon>Mucorales</taxon>
        <taxon>Cunninghamellaceae</taxon>
        <taxon>Hesseltinella</taxon>
    </lineage>
</organism>
<dbReference type="Proteomes" id="UP000242146">
    <property type="component" value="Unassembled WGS sequence"/>
</dbReference>